<evidence type="ECO:0000313" key="5">
    <source>
        <dbReference type="Ensembl" id="ENSGEVP00005010576.1"/>
    </source>
</evidence>
<comment type="similarity">
    <text evidence="2">Belongs to the beta-microseminoprotein family.</text>
</comment>
<dbReference type="InterPro" id="IPR008735">
    <property type="entry name" value="PSP94"/>
</dbReference>
<protein>
    <recommendedName>
        <fullName evidence="7">Beta-microseminoprotein</fullName>
    </recommendedName>
</protein>
<reference evidence="5" key="1">
    <citation type="submission" date="2019-06" db="EMBL/GenBank/DDBJ databases">
        <title>G10K-VGP Goodes thornscrub tortoise genome, primary haplotype.</title>
        <authorList>
            <person name="Murphy B."/>
            <person name="Edwards T."/>
            <person name="Rhie A."/>
            <person name="Koren S."/>
            <person name="Phillippy A."/>
            <person name="Fedrigo O."/>
            <person name="Haase B."/>
            <person name="Mountcastle J."/>
            <person name="Lewin H."/>
            <person name="Damas J."/>
            <person name="Howe K."/>
            <person name="Formenti G."/>
            <person name="Myers G."/>
            <person name="Durbin R."/>
            <person name="Jarvis E.D."/>
        </authorList>
    </citation>
    <scope>NUCLEOTIDE SEQUENCE [LARGE SCALE GENOMIC DNA]</scope>
</reference>
<accession>A0A8C4W5X9</accession>
<reference evidence="5" key="2">
    <citation type="submission" date="2025-08" db="UniProtKB">
        <authorList>
            <consortium name="Ensembl"/>
        </authorList>
    </citation>
    <scope>IDENTIFICATION</scope>
</reference>
<dbReference type="GO" id="GO:0005576">
    <property type="term" value="C:extracellular region"/>
    <property type="evidence" value="ECO:0007669"/>
    <property type="project" value="UniProtKB-SubCell"/>
</dbReference>
<keyword evidence="6" id="KW-1185">Reference proteome</keyword>
<sequence>CDAQCYVEMIDPKAKGCIDRDGDFHKFNTRWKTKDCFRCTCSKQTIECCSLTLTPVGYDQEKCESVFDVESCSYQVRGKINPLQRCEVESWVI</sequence>
<dbReference type="PANTHER" id="PTHR10500">
    <property type="entry name" value="BETA-MICROSEMINOPROTEIN"/>
    <property type="match status" value="1"/>
</dbReference>
<dbReference type="Gene3D" id="2.10.70.10">
    <property type="entry name" value="Complement Module, domain 1"/>
    <property type="match status" value="1"/>
</dbReference>
<dbReference type="AlphaFoldDB" id="A0A8C4W5X9"/>
<evidence type="ECO:0000256" key="3">
    <source>
        <dbReference type="ARBA" id="ARBA00022525"/>
    </source>
</evidence>
<dbReference type="PANTHER" id="PTHR10500:SF7">
    <property type="entry name" value="BETA-MICROSEMINOPROTEIN"/>
    <property type="match status" value="1"/>
</dbReference>
<reference evidence="5" key="3">
    <citation type="submission" date="2025-09" db="UniProtKB">
        <authorList>
            <consortium name="Ensembl"/>
        </authorList>
    </citation>
    <scope>IDENTIFICATION</scope>
</reference>
<dbReference type="GeneTree" id="ENSGT00940000154371"/>
<keyword evidence="4" id="KW-1015">Disulfide bond</keyword>
<comment type="subcellular location">
    <subcellularLocation>
        <location evidence="1">Secreted</location>
    </subcellularLocation>
</comment>
<dbReference type="Pfam" id="PF05825">
    <property type="entry name" value="PSP94"/>
    <property type="match status" value="1"/>
</dbReference>
<dbReference type="Proteomes" id="UP000694390">
    <property type="component" value="Chromosome 7"/>
</dbReference>
<evidence type="ECO:0008006" key="7">
    <source>
        <dbReference type="Google" id="ProtNLM"/>
    </source>
</evidence>
<keyword evidence="3" id="KW-0964">Secreted</keyword>
<proteinExistence type="inferred from homology"/>
<name>A0A8C4W5X9_9SAUR</name>
<organism evidence="5 6">
    <name type="scientific">Gopherus evgoodei</name>
    <name type="common">Goodes thornscrub tortoise</name>
    <dbReference type="NCBI Taxonomy" id="1825980"/>
    <lineage>
        <taxon>Eukaryota</taxon>
        <taxon>Metazoa</taxon>
        <taxon>Chordata</taxon>
        <taxon>Craniata</taxon>
        <taxon>Vertebrata</taxon>
        <taxon>Euteleostomi</taxon>
        <taxon>Archelosauria</taxon>
        <taxon>Testudinata</taxon>
        <taxon>Testudines</taxon>
        <taxon>Cryptodira</taxon>
        <taxon>Durocryptodira</taxon>
        <taxon>Testudinoidea</taxon>
        <taxon>Testudinidae</taxon>
        <taxon>Gopherus</taxon>
    </lineage>
</organism>
<evidence type="ECO:0000256" key="1">
    <source>
        <dbReference type="ARBA" id="ARBA00004613"/>
    </source>
</evidence>
<evidence type="ECO:0000256" key="2">
    <source>
        <dbReference type="ARBA" id="ARBA00010352"/>
    </source>
</evidence>
<dbReference type="Gene3D" id="2.20.25.590">
    <property type="match status" value="1"/>
</dbReference>
<evidence type="ECO:0000256" key="4">
    <source>
        <dbReference type="ARBA" id="ARBA00023157"/>
    </source>
</evidence>
<dbReference type="Ensembl" id="ENSGEVT00005011087.1">
    <property type="protein sequence ID" value="ENSGEVP00005010576.1"/>
    <property type="gene ID" value="ENSGEVG00005007455.1"/>
</dbReference>
<dbReference type="OrthoDB" id="6076852at2759"/>
<evidence type="ECO:0000313" key="6">
    <source>
        <dbReference type="Proteomes" id="UP000694390"/>
    </source>
</evidence>